<feature type="transmembrane region" description="Helical" evidence="1">
    <location>
        <begin position="52"/>
        <end position="74"/>
    </location>
</feature>
<dbReference type="EMBL" id="QFFG01000002">
    <property type="protein sequence ID" value="PWG05952.1"/>
    <property type="molecule type" value="Genomic_DNA"/>
</dbReference>
<evidence type="ECO:0000256" key="1">
    <source>
        <dbReference type="SAM" id="Phobius"/>
    </source>
</evidence>
<comment type="caution">
    <text evidence="2">The sequence shown here is derived from an EMBL/GenBank/DDBJ whole genome shotgun (WGS) entry which is preliminary data.</text>
</comment>
<dbReference type="Proteomes" id="UP000245670">
    <property type="component" value="Unassembled WGS sequence"/>
</dbReference>
<organism evidence="2 3">
    <name type="scientific">Polaribacter aquimarinus</name>
    <dbReference type="NCBI Taxonomy" id="2100726"/>
    <lineage>
        <taxon>Bacteria</taxon>
        <taxon>Pseudomonadati</taxon>
        <taxon>Bacteroidota</taxon>
        <taxon>Flavobacteriia</taxon>
        <taxon>Flavobacteriales</taxon>
        <taxon>Flavobacteriaceae</taxon>
    </lineage>
</organism>
<keyword evidence="1" id="KW-0472">Membrane</keyword>
<evidence type="ECO:0000313" key="2">
    <source>
        <dbReference type="EMBL" id="PWG05952.1"/>
    </source>
</evidence>
<protein>
    <submittedName>
        <fullName evidence="2">Uncharacterized protein</fullName>
    </submittedName>
</protein>
<accession>A0A2U2JCA8</accession>
<dbReference type="AlphaFoldDB" id="A0A2U2JCA8"/>
<sequence>MYRKIRIQSLKKTLLENNENIQRITQRIIVYSVLITLILFGVSYYIAPKKFIILFIPGVIYLVKEIYKIKYYWLTNKKINQKIKEIQ</sequence>
<evidence type="ECO:0000313" key="3">
    <source>
        <dbReference type="Proteomes" id="UP000245670"/>
    </source>
</evidence>
<feature type="transmembrane region" description="Helical" evidence="1">
    <location>
        <begin position="28"/>
        <end position="46"/>
    </location>
</feature>
<reference evidence="2 3" key="1">
    <citation type="submission" date="2018-05" db="EMBL/GenBank/DDBJ databases">
        <title>Polaribacter aquimarinus sp. nov., isolated from sediment in a sediment of sea.</title>
        <authorList>
            <person name="Lu D."/>
        </authorList>
    </citation>
    <scope>NUCLEOTIDE SEQUENCE [LARGE SCALE GENOMIC DNA]</scope>
    <source>
        <strain evidence="2 3">ZY113</strain>
    </source>
</reference>
<proteinExistence type="predicted"/>
<keyword evidence="1" id="KW-1133">Transmembrane helix</keyword>
<gene>
    <name evidence="2" type="ORF">DIS07_05800</name>
</gene>
<keyword evidence="3" id="KW-1185">Reference proteome</keyword>
<name>A0A2U2JCA8_9FLAO</name>
<keyword evidence="1" id="KW-0812">Transmembrane</keyword>